<sequence length="439" mass="45767">MNRAAFALLAALIAASSAAPAIAEASPDDSVTRINAAPVRDGWFVCDALSSPYALFAGKVDKGASLITLLDRRNGRFDTQAYQVGPADPGAGQIFWSLSRAGKEVGNVHAVNPGMIDEGGATVPTVTSVKIDDKQLDCRWLAHTRFIGIDSRRTVVVTETPQGLVYQAFGFAKRGPVINPDGVQQTSKPTLRLLGGSEVVGDRPGFRFANGGYVYYVQRPRGGEAAGLTITRNGSLIGAEKYVGFTYAPPIGRAPEKLTAALGADAVWSGQGIDACRKGDAKVVDACLIDLMRKGGASAASIAFTQKLIAADSPGYVSGWKQMGPVGIATVTYPFRANTNSGTWLVPVAGDPIDVDAYQLTAGDKLRADYKAAMADNPDAFPVPPGTISFDKTPAGNLRVLVTTPTATCHACAPGASIVIGYDFDAAGHFLFAGVVAVA</sequence>
<proteinExistence type="predicted"/>
<gene>
    <name evidence="2" type="ORF">QGN17_15645</name>
</gene>
<feature type="chain" id="PRO_5047334510" evidence="1">
    <location>
        <begin position="24"/>
        <end position="439"/>
    </location>
</feature>
<evidence type="ECO:0000313" key="2">
    <source>
        <dbReference type="EMBL" id="MDH7640171.1"/>
    </source>
</evidence>
<name>A0ABT6N4Z4_9SPHN</name>
<dbReference type="Proteomes" id="UP001160625">
    <property type="component" value="Unassembled WGS sequence"/>
</dbReference>
<feature type="signal peptide" evidence="1">
    <location>
        <begin position="1"/>
        <end position="23"/>
    </location>
</feature>
<evidence type="ECO:0000313" key="3">
    <source>
        <dbReference type="Proteomes" id="UP001160625"/>
    </source>
</evidence>
<keyword evidence="3" id="KW-1185">Reference proteome</keyword>
<reference evidence="2" key="1">
    <citation type="submission" date="2023-04" db="EMBL/GenBank/DDBJ databases">
        <title>Sphingomonas sp. MAHUQ-71 isolated from rice field.</title>
        <authorList>
            <person name="Huq M.A."/>
        </authorList>
    </citation>
    <scope>NUCLEOTIDE SEQUENCE</scope>
    <source>
        <strain evidence="2">MAHUQ-71</strain>
    </source>
</reference>
<organism evidence="2 3">
    <name type="scientific">Sphingomonas oryzagri</name>
    <dbReference type="NCBI Taxonomy" id="3042314"/>
    <lineage>
        <taxon>Bacteria</taxon>
        <taxon>Pseudomonadati</taxon>
        <taxon>Pseudomonadota</taxon>
        <taxon>Alphaproteobacteria</taxon>
        <taxon>Sphingomonadales</taxon>
        <taxon>Sphingomonadaceae</taxon>
        <taxon>Sphingomonas</taxon>
    </lineage>
</organism>
<accession>A0ABT6N4Z4</accession>
<keyword evidence="1" id="KW-0732">Signal</keyword>
<dbReference type="EMBL" id="JARYGZ010000002">
    <property type="protein sequence ID" value="MDH7640171.1"/>
    <property type="molecule type" value="Genomic_DNA"/>
</dbReference>
<dbReference type="RefSeq" id="WP_281045529.1">
    <property type="nucleotide sequence ID" value="NZ_JARYGZ010000002.1"/>
</dbReference>
<protein>
    <submittedName>
        <fullName evidence="2">Uncharacterized protein</fullName>
    </submittedName>
</protein>
<comment type="caution">
    <text evidence="2">The sequence shown here is derived from an EMBL/GenBank/DDBJ whole genome shotgun (WGS) entry which is preliminary data.</text>
</comment>
<evidence type="ECO:0000256" key="1">
    <source>
        <dbReference type="SAM" id="SignalP"/>
    </source>
</evidence>